<sequence length="11" mass="1220">MTSLAHTYLPS</sequence>
<evidence type="ECO:0000313" key="1">
    <source>
        <dbReference type="EMBL" id="JAH84745.1"/>
    </source>
</evidence>
<proteinExistence type="predicted"/>
<dbReference type="EMBL" id="GBXM01023832">
    <property type="protein sequence ID" value="JAH84745.1"/>
    <property type="molecule type" value="Transcribed_RNA"/>
</dbReference>
<name>A0A0E9W5B1_ANGAN</name>
<organism evidence="1">
    <name type="scientific">Anguilla anguilla</name>
    <name type="common">European freshwater eel</name>
    <name type="synonym">Muraena anguilla</name>
    <dbReference type="NCBI Taxonomy" id="7936"/>
    <lineage>
        <taxon>Eukaryota</taxon>
        <taxon>Metazoa</taxon>
        <taxon>Chordata</taxon>
        <taxon>Craniata</taxon>
        <taxon>Vertebrata</taxon>
        <taxon>Euteleostomi</taxon>
        <taxon>Actinopterygii</taxon>
        <taxon>Neopterygii</taxon>
        <taxon>Teleostei</taxon>
        <taxon>Anguilliformes</taxon>
        <taxon>Anguillidae</taxon>
        <taxon>Anguilla</taxon>
    </lineage>
</organism>
<reference evidence="1" key="1">
    <citation type="submission" date="2014-11" db="EMBL/GenBank/DDBJ databases">
        <authorList>
            <person name="Amaro Gonzalez C."/>
        </authorList>
    </citation>
    <scope>NUCLEOTIDE SEQUENCE</scope>
</reference>
<reference evidence="1" key="2">
    <citation type="journal article" date="2015" name="Fish Shellfish Immunol.">
        <title>Early steps in the European eel (Anguilla anguilla)-Vibrio vulnificus interaction in the gills: Role of the RtxA13 toxin.</title>
        <authorList>
            <person name="Callol A."/>
            <person name="Pajuelo D."/>
            <person name="Ebbesson L."/>
            <person name="Teles M."/>
            <person name="MacKenzie S."/>
            <person name="Amaro C."/>
        </authorList>
    </citation>
    <scope>NUCLEOTIDE SEQUENCE</scope>
</reference>
<accession>A0A0E9W5B1</accession>
<protein>
    <submittedName>
        <fullName evidence="1">Uncharacterized protein</fullName>
    </submittedName>
</protein>